<dbReference type="AlphaFoldDB" id="A0A9P9DKC4"/>
<proteinExistence type="predicted"/>
<sequence length="114" mass="12758">MAADDLEVSSRVILKGFGNWDVWISIIRKFAKTQDVWEHIDPGTANKTALTPPAEPTASEAKAGATNLNELSGDDLRKYEILQARYRSQLHIHKDKKKALVTLQEHIVKTVGSY</sequence>
<accession>A0A9P9DKC4</accession>
<evidence type="ECO:0000313" key="3">
    <source>
        <dbReference type="Proteomes" id="UP000717696"/>
    </source>
</evidence>
<dbReference type="Proteomes" id="UP000717696">
    <property type="component" value="Unassembled WGS sequence"/>
</dbReference>
<dbReference type="EMBL" id="JAGMUU010000029">
    <property type="protein sequence ID" value="KAH7120161.1"/>
    <property type="molecule type" value="Genomic_DNA"/>
</dbReference>
<organism evidence="2 3">
    <name type="scientific">Dactylonectria estremocensis</name>
    <dbReference type="NCBI Taxonomy" id="1079267"/>
    <lineage>
        <taxon>Eukaryota</taxon>
        <taxon>Fungi</taxon>
        <taxon>Dikarya</taxon>
        <taxon>Ascomycota</taxon>
        <taxon>Pezizomycotina</taxon>
        <taxon>Sordariomycetes</taxon>
        <taxon>Hypocreomycetidae</taxon>
        <taxon>Hypocreales</taxon>
        <taxon>Nectriaceae</taxon>
        <taxon>Dactylonectria</taxon>
    </lineage>
</organism>
<gene>
    <name evidence="2" type="ORF">B0J13DRAFT_568452</name>
</gene>
<keyword evidence="3" id="KW-1185">Reference proteome</keyword>
<comment type="caution">
    <text evidence="2">The sequence shown here is derived from an EMBL/GenBank/DDBJ whole genome shotgun (WGS) entry which is preliminary data.</text>
</comment>
<dbReference type="OrthoDB" id="4906364at2759"/>
<protein>
    <submittedName>
        <fullName evidence="2">Uncharacterized protein</fullName>
    </submittedName>
</protein>
<feature type="region of interest" description="Disordered" evidence="1">
    <location>
        <begin position="43"/>
        <end position="66"/>
    </location>
</feature>
<name>A0A9P9DKC4_9HYPO</name>
<evidence type="ECO:0000313" key="2">
    <source>
        <dbReference type="EMBL" id="KAH7120161.1"/>
    </source>
</evidence>
<reference evidence="2" key="1">
    <citation type="journal article" date="2021" name="Nat. Commun.">
        <title>Genetic determinants of endophytism in the Arabidopsis root mycobiome.</title>
        <authorList>
            <person name="Mesny F."/>
            <person name="Miyauchi S."/>
            <person name="Thiergart T."/>
            <person name="Pickel B."/>
            <person name="Atanasova L."/>
            <person name="Karlsson M."/>
            <person name="Huettel B."/>
            <person name="Barry K.W."/>
            <person name="Haridas S."/>
            <person name="Chen C."/>
            <person name="Bauer D."/>
            <person name="Andreopoulos W."/>
            <person name="Pangilinan J."/>
            <person name="LaButti K."/>
            <person name="Riley R."/>
            <person name="Lipzen A."/>
            <person name="Clum A."/>
            <person name="Drula E."/>
            <person name="Henrissat B."/>
            <person name="Kohler A."/>
            <person name="Grigoriev I.V."/>
            <person name="Martin F.M."/>
            <person name="Hacquard S."/>
        </authorList>
    </citation>
    <scope>NUCLEOTIDE SEQUENCE</scope>
    <source>
        <strain evidence="2">MPI-CAGE-AT-0021</strain>
    </source>
</reference>
<evidence type="ECO:0000256" key="1">
    <source>
        <dbReference type="SAM" id="MobiDB-lite"/>
    </source>
</evidence>